<evidence type="ECO:0000313" key="2">
    <source>
        <dbReference type="Proteomes" id="UP001597469"/>
    </source>
</evidence>
<proteinExistence type="predicted"/>
<evidence type="ECO:0000313" key="1">
    <source>
        <dbReference type="EMBL" id="MFD2573506.1"/>
    </source>
</evidence>
<sequence>MLFASISFVWGQSLPSTLTGVVTDTAGASLPFASVGLVNTTVGTVADENGRFSLYLTNGIRQTDTLRVSLIGYSALSLPVNVAVAKLAIKPVIVLTPLSIRLREVTVRSADWEVRQTGNNHVDTRMKTNFALSNKPRQNLGAEIGRVFRVPKQGAYLEEFRFYVSANNFDSTRFRINVYSLRRNYPSNSLLQRPVYIDLKKAQKGWITVDLRPYNVFAADDVAVSIEWVNYGGKGSYLGIPITMPSIGAVHLYKYGSQTRWKKFGQMSACMNLAMVCAPR</sequence>
<dbReference type="Pfam" id="PF13715">
    <property type="entry name" value="CarbopepD_reg_2"/>
    <property type="match status" value="1"/>
</dbReference>
<name>A0ABW5MAQ8_9BACT</name>
<accession>A0ABW5MAQ8</accession>
<dbReference type="EMBL" id="JBHULN010000018">
    <property type="protein sequence ID" value="MFD2573506.1"/>
    <property type="molecule type" value="Genomic_DNA"/>
</dbReference>
<protein>
    <submittedName>
        <fullName evidence="1">Carboxypeptidase-like regulatory domain-containing protein</fullName>
    </submittedName>
</protein>
<dbReference type="InterPro" id="IPR008969">
    <property type="entry name" value="CarboxyPept-like_regulatory"/>
</dbReference>
<gene>
    <name evidence="1" type="ORF">ACFSUS_22895</name>
</gene>
<comment type="caution">
    <text evidence="1">The sequence shown here is derived from an EMBL/GenBank/DDBJ whole genome shotgun (WGS) entry which is preliminary data.</text>
</comment>
<organism evidence="1 2">
    <name type="scientific">Spirosoma soli</name>
    <dbReference type="NCBI Taxonomy" id="1770529"/>
    <lineage>
        <taxon>Bacteria</taxon>
        <taxon>Pseudomonadati</taxon>
        <taxon>Bacteroidota</taxon>
        <taxon>Cytophagia</taxon>
        <taxon>Cytophagales</taxon>
        <taxon>Cytophagaceae</taxon>
        <taxon>Spirosoma</taxon>
    </lineage>
</organism>
<dbReference type="Proteomes" id="UP001597469">
    <property type="component" value="Unassembled WGS sequence"/>
</dbReference>
<dbReference type="Gene3D" id="2.60.40.1120">
    <property type="entry name" value="Carboxypeptidase-like, regulatory domain"/>
    <property type="match status" value="1"/>
</dbReference>
<keyword evidence="2" id="KW-1185">Reference proteome</keyword>
<dbReference type="SUPFAM" id="SSF49464">
    <property type="entry name" value="Carboxypeptidase regulatory domain-like"/>
    <property type="match status" value="1"/>
</dbReference>
<reference evidence="2" key="1">
    <citation type="journal article" date="2019" name="Int. J. Syst. Evol. Microbiol.">
        <title>The Global Catalogue of Microorganisms (GCM) 10K type strain sequencing project: providing services to taxonomists for standard genome sequencing and annotation.</title>
        <authorList>
            <consortium name="The Broad Institute Genomics Platform"/>
            <consortium name="The Broad Institute Genome Sequencing Center for Infectious Disease"/>
            <person name="Wu L."/>
            <person name="Ma J."/>
        </authorList>
    </citation>
    <scope>NUCLEOTIDE SEQUENCE [LARGE SCALE GENOMIC DNA]</scope>
    <source>
        <strain evidence="2">KCTC 42805</strain>
    </source>
</reference>